<comment type="caution">
    <text evidence="2">The sequence shown here is derived from an EMBL/GenBank/DDBJ whole genome shotgun (WGS) entry which is preliminary data.</text>
</comment>
<dbReference type="Proteomes" id="UP000601522">
    <property type="component" value="Unassembled WGS sequence"/>
</dbReference>
<protein>
    <submittedName>
        <fullName evidence="2">Uncharacterized protein</fullName>
    </submittedName>
</protein>
<keyword evidence="1" id="KW-1133">Transmembrane helix</keyword>
<sequence>MFEDFMTGDMLTTFAGLTTAVIVIVQFTKSVVKKRFGDYFVRIYTFLLSLILTFIFFKHDNSLQGIILVVINSMMITIASMGGYEMIADPMAQKVRR</sequence>
<evidence type="ECO:0000256" key="1">
    <source>
        <dbReference type="SAM" id="Phobius"/>
    </source>
</evidence>
<dbReference type="AlphaFoldDB" id="A0A926IML7"/>
<evidence type="ECO:0000313" key="2">
    <source>
        <dbReference type="EMBL" id="MBC8589783.1"/>
    </source>
</evidence>
<dbReference type="EMBL" id="JACRTK010000001">
    <property type="protein sequence ID" value="MBC8589783.1"/>
    <property type="molecule type" value="Genomic_DNA"/>
</dbReference>
<organism evidence="2 3">
    <name type="scientific">Wansuia hejianensis</name>
    <dbReference type="NCBI Taxonomy" id="2763667"/>
    <lineage>
        <taxon>Bacteria</taxon>
        <taxon>Bacillati</taxon>
        <taxon>Bacillota</taxon>
        <taxon>Clostridia</taxon>
        <taxon>Lachnospirales</taxon>
        <taxon>Lachnospiraceae</taxon>
        <taxon>Wansuia</taxon>
    </lineage>
</organism>
<keyword evidence="3" id="KW-1185">Reference proteome</keyword>
<name>A0A926IML7_9FIRM</name>
<keyword evidence="1" id="KW-0812">Transmembrane</keyword>
<feature type="transmembrane region" description="Helical" evidence="1">
    <location>
        <begin position="63"/>
        <end position="87"/>
    </location>
</feature>
<keyword evidence="1" id="KW-0472">Membrane</keyword>
<evidence type="ECO:0000313" key="3">
    <source>
        <dbReference type="Proteomes" id="UP000601522"/>
    </source>
</evidence>
<reference evidence="2 3" key="1">
    <citation type="submission" date="2020-08" db="EMBL/GenBank/DDBJ databases">
        <title>Genome public.</title>
        <authorList>
            <person name="Liu C."/>
            <person name="Sun Q."/>
        </authorList>
    </citation>
    <scope>NUCLEOTIDE SEQUENCE [LARGE SCALE GENOMIC DNA]</scope>
    <source>
        <strain evidence="2 3">NSJ-26</strain>
    </source>
</reference>
<dbReference type="RefSeq" id="WP_249322600.1">
    <property type="nucleotide sequence ID" value="NZ_JACRTK010000001.1"/>
</dbReference>
<feature type="transmembrane region" description="Helical" evidence="1">
    <location>
        <begin position="39"/>
        <end position="57"/>
    </location>
</feature>
<proteinExistence type="predicted"/>
<accession>A0A926IML7</accession>
<feature type="transmembrane region" description="Helical" evidence="1">
    <location>
        <begin position="6"/>
        <end position="27"/>
    </location>
</feature>
<gene>
    <name evidence="2" type="ORF">H8689_01305</name>
</gene>